<keyword evidence="1" id="KW-1133">Transmembrane helix</keyword>
<dbReference type="AlphaFoldDB" id="A0A511AVZ2"/>
<dbReference type="InterPro" id="IPR052336">
    <property type="entry name" value="MlaD_Phospholipid_Transporter"/>
</dbReference>
<gene>
    <name evidence="3" type="ORF">GWA01_01580</name>
</gene>
<accession>A0A511AVZ2</accession>
<dbReference type="RefSeq" id="WP_146793079.1">
    <property type="nucleotide sequence ID" value="NZ_BARC01000005.1"/>
</dbReference>
<evidence type="ECO:0000256" key="1">
    <source>
        <dbReference type="SAM" id="Phobius"/>
    </source>
</evidence>
<dbReference type="Proteomes" id="UP000321230">
    <property type="component" value="Unassembled WGS sequence"/>
</dbReference>
<keyword evidence="1" id="KW-0472">Membrane</keyword>
<comment type="caution">
    <text evidence="3">The sequence shown here is derived from an EMBL/GenBank/DDBJ whole genome shotgun (WGS) entry which is preliminary data.</text>
</comment>
<dbReference type="PANTHER" id="PTHR33371:SF4">
    <property type="entry name" value="INTERMEMBRANE PHOSPHOLIPID TRANSPORT SYSTEM BINDING PROTEIN MLAD"/>
    <property type="match status" value="1"/>
</dbReference>
<dbReference type="PANTHER" id="PTHR33371">
    <property type="entry name" value="INTERMEMBRANE PHOSPHOLIPID TRANSPORT SYSTEM BINDING PROTEIN MLAD-RELATED"/>
    <property type="match status" value="1"/>
</dbReference>
<dbReference type="Pfam" id="PF02470">
    <property type="entry name" value="MlaD"/>
    <property type="match status" value="1"/>
</dbReference>
<dbReference type="InterPro" id="IPR003399">
    <property type="entry name" value="Mce/MlaD"/>
</dbReference>
<feature type="transmembrane region" description="Helical" evidence="1">
    <location>
        <begin position="6"/>
        <end position="26"/>
    </location>
</feature>
<name>A0A511AVZ2_9PROT</name>
<protein>
    <submittedName>
        <fullName evidence="3">Paraquat-inducible protein B</fullName>
    </submittedName>
</protein>
<organism evidence="3 4">
    <name type="scientific">Gluconobacter wancherniae NBRC 103581</name>
    <dbReference type="NCBI Taxonomy" id="656744"/>
    <lineage>
        <taxon>Bacteria</taxon>
        <taxon>Pseudomonadati</taxon>
        <taxon>Pseudomonadota</taxon>
        <taxon>Alphaproteobacteria</taxon>
        <taxon>Acetobacterales</taxon>
        <taxon>Acetobacteraceae</taxon>
        <taxon>Gluconobacter</taxon>
    </lineage>
</organism>
<keyword evidence="4" id="KW-1185">Reference proteome</keyword>
<sequence>MNRQALVGAFVLGGIALLVAAFVLFGNFHPFTRTEKAVLVFNGASSGLSVGAPVTFRGVQVGAVDRVVIEYDANTKKAFIPVYITMRPDNIVLAGSNKASMPHLRDLVAQGLRGEMNLRSFVTGSSEIDLDFAPGTPAVLHPDIATVTEIPTKQSTIQAMTQTLQDLPIKQLGDNANTAMIAIQELSEQLDRDLPPLVKSVHETSDQSQAMIMATRDLVEKLQPELMRTLQSVDRLANAGTDQLDARGKELHTLLQTSNDTIARAGKSLNNIDSMTSPRSAERVNLEASLRDLAAAASALRGFAGDVERNPQLLLTGRRQ</sequence>
<proteinExistence type="predicted"/>
<feature type="domain" description="Mce/MlaD" evidence="2">
    <location>
        <begin position="38"/>
        <end position="131"/>
    </location>
</feature>
<evidence type="ECO:0000313" key="3">
    <source>
        <dbReference type="EMBL" id="GEK92388.1"/>
    </source>
</evidence>
<dbReference type="OrthoDB" id="9806984at2"/>
<dbReference type="EMBL" id="BJUZ01000001">
    <property type="protein sequence ID" value="GEK92388.1"/>
    <property type="molecule type" value="Genomic_DNA"/>
</dbReference>
<reference evidence="3 4" key="1">
    <citation type="submission" date="2019-07" db="EMBL/GenBank/DDBJ databases">
        <title>Whole genome shotgun sequence of Gluconobacter wancherniae NBRC 103581.</title>
        <authorList>
            <person name="Hosoyama A."/>
            <person name="Uohara A."/>
            <person name="Ohji S."/>
            <person name="Ichikawa N."/>
        </authorList>
    </citation>
    <scope>NUCLEOTIDE SEQUENCE [LARGE SCALE GENOMIC DNA]</scope>
    <source>
        <strain evidence="3 4">NBRC 103581</strain>
    </source>
</reference>
<evidence type="ECO:0000259" key="2">
    <source>
        <dbReference type="Pfam" id="PF02470"/>
    </source>
</evidence>
<keyword evidence="1" id="KW-0812">Transmembrane</keyword>
<evidence type="ECO:0000313" key="4">
    <source>
        <dbReference type="Proteomes" id="UP000321230"/>
    </source>
</evidence>